<evidence type="ECO:0000259" key="5">
    <source>
        <dbReference type="PROSITE" id="PS01180"/>
    </source>
</evidence>
<dbReference type="Pfam" id="PF00431">
    <property type="entry name" value="CUB"/>
    <property type="match status" value="1"/>
</dbReference>
<dbReference type="EMBL" id="OV696699">
    <property type="protein sequence ID" value="CAH1245561.1"/>
    <property type="molecule type" value="Genomic_DNA"/>
</dbReference>
<dbReference type="SMART" id="SM00042">
    <property type="entry name" value="CUB"/>
    <property type="match status" value="1"/>
</dbReference>
<dbReference type="InterPro" id="IPR035914">
    <property type="entry name" value="Sperma_CUB_dom_sf"/>
</dbReference>
<evidence type="ECO:0000256" key="3">
    <source>
        <dbReference type="PROSITE-ProRule" id="PRU00059"/>
    </source>
</evidence>
<reference evidence="6" key="1">
    <citation type="submission" date="2022-01" db="EMBL/GenBank/DDBJ databases">
        <authorList>
            <person name="Braso-Vives M."/>
        </authorList>
    </citation>
    <scope>NUCLEOTIDE SEQUENCE</scope>
</reference>
<organism evidence="6 7">
    <name type="scientific">Branchiostoma lanceolatum</name>
    <name type="common">Common lancelet</name>
    <name type="synonym">Amphioxus lanceolatum</name>
    <dbReference type="NCBI Taxonomy" id="7740"/>
    <lineage>
        <taxon>Eukaryota</taxon>
        <taxon>Metazoa</taxon>
        <taxon>Chordata</taxon>
        <taxon>Cephalochordata</taxon>
        <taxon>Leptocardii</taxon>
        <taxon>Amphioxiformes</taxon>
        <taxon>Branchiostomatidae</taxon>
        <taxon>Branchiostoma</taxon>
    </lineage>
</organism>
<evidence type="ECO:0000256" key="4">
    <source>
        <dbReference type="SAM" id="MobiDB-lite"/>
    </source>
</evidence>
<comment type="caution">
    <text evidence="3">Lacks conserved residue(s) required for the propagation of feature annotation.</text>
</comment>
<dbReference type="CDD" id="cd00041">
    <property type="entry name" value="CUB"/>
    <property type="match status" value="1"/>
</dbReference>
<dbReference type="PROSITE" id="PS01180">
    <property type="entry name" value="CUB"/>
    <property type="match status" value="1"/>
</dbReference>
<feature type="compositionally biased region" description="Acidic residues" evidence="4">
    <location>
        <begin position="146"/>
        <end position="157"/>
    </location>
</feature>
<feature type="domain" description="CUB" evidence="5">
    <location>
        <begin position="31"/>
        <end position="124"/>
    </location>
</feature>
<gene>
    <name evidence="6" type="primary">CSMD2</name>
    <name evidence="6" type="ORF">BLAG_LOCUS7853</name>
</gene>
<evidence type="ECO:0000313" key="7">
    <source>
        <dbReference type="Proteomes" id="UP000838412"/>
    </source>
</evidence>
<protein>
    <submittedName>
        <fullName evidence="6">CSMD2 protein</fullName>
    </submittedName>
</protein>
<keyword evidence="1" id="KW-0677">Repeat</keyword>
<feature type="compositionally biased region" description="Low complexity" evidence="4">
    <location>
        <begin position="126"/>
        <end position="140"/>
    </location>
</feature>
<dbReference type="Proteomes" id="UP000838412">
    <property type="component" value="Chromosome 14"/>
</dbReference>
<keyword evidence="2" id="KW-1015">Disulfide bond</keyword>
<dbReference type="Gene3D" id="2.60.120.290">
    <property type="entry name" value="Spermadhesin, CUB domain"/>
    <property type="match status" value="1"/>
</dbReference>
<dbReference type="OrthoDB" id="431034at2759"/>
<evidence type="ECO:0000256" key="1">
    <source>
        <dbReference type="ARBA" id="ARBA00022737"/>
    </source>
</evidence>
<accession>A0A8J9Z0Y6</accession>
<sequence length="157" mass="17358">MASRLIPTVPFQPSAYRRWGEVGSKVCKVLFPAGYQSDADCTWTIHGEGYPITLTFTDFALEDGGFFSGCPYDFVEIYAGRTKIGTYCGADMPPRLTTIEQVRIKFQSDSSVEEQGFRFEYMIDGPPTTTMKPETTTKPEGSGEGSGEDLSEDSFLI</sequence>
<evidence type="ECO:0000256" key="2">
    <source>
        <dbReference type="ARBA" id="ARBA00023157"/>
    </source>
</evidence>
<name>A0A8J9Z0Y6_BRALA</name>
<dbReference type="InterPro" id="IPR000859">
    <property type="entry name" value="CUB_dom"/>
</dbReference>
<keyword evidence="7" id="KW-1185">Reference proteome</keyword>
<dbReference type="PANTHER" id="PTHR24251">
    <property type="entry name" value="OVOCHYMASE-RELATED"/>
    <property type="match status" value="1"/>
</dbReference>
<proteinExistence type="predicted"/>
<dbReference type="AlphaFoldDB" id="A0A8J9Z0Y6"/>
<dbReference type="SUPFAM" id="SSF49854">
    <property type="entry name" value="Spermadhesin, CUB domain"/>
    <property type="match status" value="1"/>
</dbReference>
<evidence type="ECO:0000313" key="6">
    <source>
        <dbReference type="EMBL" id="CAH1245561.1"/>
    </source>
</evidence>
<feature type="region of interest" description="Disordered" evidence="4">
    <location>
        <begin position="123"/>
        <end position="157"/>
    </location>
</feature>